<feature type="transmembrane region" description="Helical" evidence="10">
    <location>
        <begin position="920"/>
        <end position="939"/>
    </location>
</feature>
<feature type="domain" description="ABC transmembrane type-1" evidence="12">
    <location>
        <begin position="878"/>
        <end position="1157"/>
    </location>
</feature>
<feature type="region of interest" description="Disordered" evidence="9">
    <location>
        <begin position="1177"/>
        <end position="1203"/>
    </location>
</feature>
<evidence type="ECO:0000256" key="3">
    <source>
        <dbReference type="ARBA" id="ARBA00022448"/>
    </source>
</evidence>
<feature type="compositionally biased region" description="Acidic residues" evidence="9">
    <location>
        <begin position="1186"/>
        <end position="1203"/>
    </location>
</feature>
<evidence type="ECO:0000313" key="14">
    <source>
        <dbReference type="Proteomes" id="UP001146793"/>
    </source>
</evidence>
<feature type="domain" description="ABC transporter" evidence="11">
    <location>
        <begin position="539"/>
        <end position="763"/>
    </location>
</feature>
<comment type="caution">
    <text evidence="13">The sequence shown here is derived from an EMBL/GenBank/DDBJ whole genome shotgun (WGS) entry which is preliminary data.</text>
</comment>
<feature type="transmembrane region" description="Helical" evidence="10">
    <location>
        <begin position="121"/>
        <end position="144"/>
    </location>
</feature>
<organism evidence="13 14">
    <name type="scientific">Anaeramoeba flamelloides</name>
    <dbReference type="NCBI Taxonomy" id="1746091"/>
    <lineage>
        <taxon>Eukaryota</taxon>
        <taxon>Metamonada</taxon>
        <taxon>Anaeramoebidae</taxon>
        <taxon>Anaeramoeba</taxon>
    </lineage>
</organism>
<dbReference type="CDD" id="cd03250">
    <property type="entry name" value="ABCC_MRP_domain1"/>
    <property type="match status" value="1"/>
</dbReference>
<dbReference type="GO" id="GO:0005524">
    <property type="term" value="F:ATP binding"/>
    <property type="evidence" value="ECO:0007669"/>
    <property type="project" value="UniProtKB-KW"/>
</dbReference>
<keyword evidence="7 10" id="KW-1133">Transmembrane helix</keyword>
<dbReference type="PROSITE" id="PS50893">
    <property type="entry name" value="ABC_TRANSPORTER_2"/>
    <property type="match status" value="2"/>
</dbReference>
<evidence type="ECO:0000256" key="10">
    <source>
        <dbReference type="SAM" id="Phobius"/>
    </source>
</evidence>
<dbReference type="Gene3D" id="3.40.50.300">
    <property type="entry name" value="P-loop containing nucleotide triphosphate hydrolases"/>
    <property type="match status" value="2"/>
</dbReference>
<dbReference type="InterPro" id="IPR017871">
    <property type="entry name" value="ABC_transporter-like_CS"/>
</dbReference>
<evidence type="ECO:0000256" key="2">
    <source>
        <dbReference type="ARBA" id="ARBA00009726"/>
    </source>
</evidence>
<evidence type="ECO:0000256" key="4">
    <source>
        <dbReference type="ARBA" id="ARBA00022692"/>
    </source>
</evidence>
<dbReference type="InterPro" id="IPR003439">
    <property type="entry name" value="ABC_transporter-like_ATP-bd"/>
</dbReference>
<dbReference type="InterPro" id="IPR044726">
    <property type="entry name" value="ABCC_6TM_D2"/>
</dbReference>
<comment type="subcellular location">
    <subcellularLocation>
        <location evidence="1">Membrane</location>
        <topology evidence="1">Multi-pass membrane protein</topology>
    </subcellularLocation>
</comment>
<comment type="similarity">
    <text evidence="2">Belongs to the ABC transporter superfamily. ABCC family. Conjugate transporter (TC 3.A.1.208) subfamily.</text>
</comment>
<feature type="transmembrane region" description="Helical" evidence="10">
    <location>
        <begin position="91"/>
        <end position="109"/>
    </location>
</feature>
<evidence type="ECO:0000256" key="5">
    <source>
        <dbReference type="ARBA" id="ARBA00022741"/>
    </source>
</evidence>
<dbReference type="FunFam" id="1.20.1560.10:FF:000063">
    <property type="entry name" value="Multidrug resistance protein ABC transporter"/>
    <property type="match status" value="1"/>
</dbReference>
<feature type="transmembrane region" description="Helical" evidence="10">
    <location>
        <begin position="873"/>
        <end position="891"/>
    </location>
</feature>
<dbReference type="CDD" id="cd03244">
    <property type="entry name" value="ABCC_MRP_domain2"/>
    <property type="match status" value="1"/>
</dbReference>
<feature type="region of interest" description="Disordered" evidence="9">
    <location>
        <begin position="800"/>
        <end position="838"/>
    </location>
</feature>
<keyword evidence="4 10" id="KW-0812">Transmembrane</keyword>
<dbReference type="PANTHER" id="PTHR24223:SF456">
    <property type="entry name" value="MULTIDRUG RESISTANCE-ASSOCIATED PROTEIN LETHAL(2)03659"/>
    <property type="match status" value="1"/>
</dbReference>
<dbReference type="InterPro" id="IPR003593">
    <property type="entry name" value="AAA+_ATPase"/>
</dbReference>
<feature type="transmembrane region" description="Helical" evidence="10">
    <location>
        <begin position="1102"/>
        <end position="1122"/>
    </location>
</feature>
<dbReference type="Pfam" id="PF00005">
    <property type="entry name" value="ABC_tran"/>
    <property type="match status" value="2"/>
</dbReference>
<dbReference type="PANTHER" id="PTHR24223">
    <property type="entry name" value="ATP-BINDING CASSETTE SUB-FAMILY C"/>
    <property type="match status" value="1"/>
</dbReference>
<proteinExistence type="inferred from homology"/>
<keyword evidence="8 10" id="KW-0472">Membrane</keyword>
<dbReference type="Gene3D" id="1.20.1560.10">
    <property type="entry name" value="ABC transporter type 1, transmembrane domain"/>
    <property type="match status" value="2"/>
</dbReference>
<dbReference type="EMBL" id="JANTQA010000008">
    <property type="protein sequence ID" value="KAJ3452618.1"/>
    <property type="molecule type" value="Genomic_DNA"/>
</dbReference>
<dbReference type="CDD" id="cd18580">
    <property type="entry name" value="ABC_6TM_ABCC_D2"/>
    <property type="match status" value="1"/>
</dbReference>
<gene>
    <name evidence="13" type="ORF">M0812_04391</name>
</gene>
<dbReference type="InterPro" id="IPR027417">
    <property type="entry name" value="P-loop_NTPase"/>
</dbReference>
<evidence type="ECO:0000256" key="1">
    <source>
        <dbReference type="ARBA" id="ARBA00004141"/>
    </source>
</evidence>
<dbReference type="GO" id="GO:0016020">
    <property type="term" value="C:membrane"/>
    <property type="evidence" value="ECO:0007669"/>
    <property type="project" value="UniProtKB-SubCell"/>
</dbReference>
<dbReference type="InterPro" id="IPR044746">
    <property type="entry name" value="ABCC_6TM_D1"/>
</dbReference>
<feature type="transmembrane region" description="Helical" evidence="10">
    <location>
        <begin position="313"/>
        <end position="335"/>
    </location>
</feature>
<dbReference type="InterPro" id="IPR011527">
    <property type="entry name" value="ABC1_TM_dom"/>
</dbReference>
<feature type="transmembrane region" description="Helical" evidence="10">
    <location>
        <begin position="391"/>
        <end position="414"/>
    </location>
</feature>
<evidence type="ECO:0000256" key="9">
    <source>
        <dbReference type="SAM" id="MobiDB-lite"/>
    </source>
</evidence>
<evidence type="ECO:0000313" key="13">
    <source>
        <dbReference type="EMBL" id="KAJ3452618.1"/>
    </source>
</evidence>
<dbReference type="PROSITE" id="PS00211">
    <property type="entry name" value="ABC_TRANSPORTER_1"/>
    <property type="match status" value="2"/>
</dbReference>
<dbReference type="InterPro" id="IPR050173">
    <property type="entry name" value="ABC_transporter_C-like"/>
</dbReference>
<evidence type="ECO:0000256" key="8">
    <source>
        <dbReference type="ARBA" id="ARBA00023136"/>
    </source>
</evidence>
<reference evidence="13" key="1">
    <citation type="submission" date="2022-08" db="EMBL/GenBank/DDBJ databases">
        <title>Novel sulphate-reducing endosymbionts in the free-living metamonad Anaeramoeba.</title>
        <authorList>
            <person name="Jerlstrom-Hultqvist J."/>
            <person name="Cepicka I."/>
            <person name="Gallot-Lavallee L."/>
            <person name="Salas-Leiva D."/>
            <person name="Curtis B.A."/>
            <person name="Zahonova K."/>
            <person name="Pipaliya S."/>
            <person name="Dacks J."/>
            <person name="Roger A.J."/>
        </authorList>
    </citation>
    <scope>NUCLEOTIDE SEQUENCE</scope>
    <source>
        <strain evidence="13">Busselton2</strain>
    </source>
</reference>
<dbReference type="Proteomes" id="UP001146793">
    <property type="component" value="Unassembled WGS sequence"/>
</dbReference>
<feature type="transmembrane region" description="Helical" evidence="10">
    <location>
        <begin position="289"/>
        <end position="307"/>
    </location>
</feature>
<dbReference type="SUPFAM" id="SSF90123">
    <property type="entry name" value="ABC transporter transmembrane region"/>
    <property type="match status" value="2"/>
</dbReference>
<feature type="transmembrane region" description="Helical" evidence="10">
    <location>
        <begin position="1129"/>
        <end position="1152"/>
    </location>
</feature>
<protein>
    <submittedName>
        <fullName evidence="13">Multidrug-resistance like protein 1 isoform i</fullName>
    </submittedName>
</protein>
<keyword evidence="3" id="KW-0813">Transport</keyword>
<feature type="transmembrane region" description="Helical" evidence="10">
    <location>
        <begin position="426"/>
        <end position="445"/>
    </location>
</feature>
<keyword evidence="5" id="KW-0547">Nucleotide-binding</keyword>
<dbReference type="GO" id="GO:0016887">
    <property type="term" value="F:ATP hydrolysis activity"/>
    <property type="evidence" value="ECO:0007669"/>
    <property type="project" value="InterPro"/>
</dbReference>
<name>A0AAV8AEA4_9EUKA</name>
<dbReference type="GO" id="GO:0140359">
    <property type="term" value="F:ABC-type transporter activity"/>
    <property type="evidence" value="ECO:0007669"/>
    <property type="project" value="InterPro"/>
</dbReference>
<dbReference type="FunFam" id="3.40.50.300:FF:000997">
    <property type="entry name" value="Multidrug resistance-associated protein 1"/>
    <property type="match status" value="1"/>
</dbReference>
<dbReference type="Pfam" id="PF00664">
    <property type="entry name" value="ABC_membrane"/>
    <property type="match status" value="2"/>
</dbReference>
<dbReference type="SMART" id="SM00382">
    <property type="entry name" value="AAA"/>
    <property type="match status" value="2"/>
</dbReference>
<dbReference type="SUPFAM" id="SSF52540">
    <property type="entry name" value="P-loop containing nucleoside triphosphate hydrolases"/>
    <property type="match status" value="2"/>
</dbReference>
<dbReference type="PROSITE" id="PS50929">
    <property type="entry name" value="ABC_TM1F"/>
    <property type="match status" value="2"/>
</dbReference>
<feature type="domain" description="ABC transmembrane type-1" evidence="12">
    <location>
        <begin position="90"/>
        <end position="454"/>
    </location>
</feature>
<evidence type="ECO:0000259" key="11">
    <source>
        <dbReference type="PROSITE" id="PS50893"/>
    </source>
</evidence>
<keyword evidence="6" id="KW-0067">ATP-binding</keyword>
<dbReference type="InterPro" id="IPR036640">
    <property type="entry name" value="ABC1_TM_sf"/>
</dbReference>
<dbReference type="FunFam" id="3.40.50.300:FF:000163">
    <property type="entry name" value="Multidrug resistance-associated protein member 4"/>
    <property type="match status" value="1"/>
</dbReference>
<feature type="domain" description="ABC transporter" evidence="11">
    <location>
        <begin position="1225"/>
        <end position="1460"/>
    </location>
</feature>
<evidence type="ECO:0000256" key="6">
    <source>
        <dbReference type="ARBA" id="ARBA00022840"/>
    </source>
</evidence>
<sequence>MKKKKKKKNVSTFSKLFYGWVKPLMKLGSYKCIDYEDLFEIKEEDHCKHLSTEFESHYKKEFNETNDKPSLIRVLKNCYGKRIIQGLIPSLINTCLILISPFILMYILTRLEQKETTVLEFMPFVFLLCLITFLDGPLTGKFTFVVNSNLFRIQSVLISTIYRKSLKINRIILYYNSIFQEQTDNGSGIEDDFDFWNNNLDSTSNRNESLNSDEAQNESVLKPILENNYLSEYESVSQDSSIKGTLDQRKKTETKKKELLKKKTDSNLGKIMNLMTTDIETVLTAIRSLMIIPSKLLCVLVSLIFLIRLLGYAAIIGVSILIVSIPLYYAVYLLWAKLNDKIMDSCDLRMKKMNELLQGILLIKFYNWEKKFKRKINNCRNVEMKYIKQFMYLRILVLVIWFFFPILLYIFTYYSYVALGNKLTPVIVFTSLTLLEIMRIPLLLLPEFIGDLAKSKISIKRIVLFLTIQEIRNQQKGKGDFLRKKSETEIETKIEIEKEAETENETKNETETRINRKTLKKTKTNLDTKKENDQVKTKIQIINGDFSWYNNKEKTQLNNINLNINKPSLTMVIGSVGAGKSSLLSAILGEIPQVGGAKEIKGSIAYSSQEAWILNTSLKNNILFNKEFNEEYYHKVVECCNLLPDIRNLPAGDETEIGEKGVNLSGGQKQRINLARAIYSNKGILLLDDTLSSVDAHVGKYIFERCFMSDLLSNKIILLVTNQQHYLHFADNIIILKSNTIYKNDNLINLLEKHQYNFKKNFNIENNKLYKLIQEKAQNEKIGNENLFLKATQENIYQNENENKNKNKNEDEDENKNKNGNGNGNGNGNQSKNETITKKKLENEFERGKLIKEEEREVGNVNLNYYYQYIKSFGVFNFIIIIVAVILNVSIRSGLKFWLAIWTDGDIIKNKSDTWFIIRYFYFGLGSIITTFSGGVFLARGSIFASRIIHQKLLSRISKAPMKFFNTTPMGRILNRFNKDLNNIDVNLADVVEEAVAAIMCLLDIFVTVSIVTPYFLIPLVFIVIIYYKLLKYYKKTSTEIKRLESNSRSPIYNNFSETLNGLPIIRAFRSQGFFITKHHNKIDLFVKTQYTQLVAKIWLDIRLQLIGSLLIFSSSFLAILFKDSLKPSLIGLSLTQSIVTTWIFGWVVIIITECERQMNSIERVIEYSNIENEKKIIPSNSGSDNDSDNGDDFGDDFDDEEDDKKSLIKKNQAITRKFPEECVIEFQNVFMKYRSELGCVLKNVSFTIQRMEKIGIVGRTGSGKSSLIICLFRIVELFKGKIFINGKDISKIHINKLRSKLTIIPQDPVLFEGSIRDNLDPISTNVSDDKLWWALESTQLKEKVHKLEGQLDFQITEGGDNFSVGEKQLFCLARALLKPTKILILDEATSDVDNKTDSAIQFVIRNNFKDCTILTIAHRLNTIIDSDRIMAINNGQLFEFDTPQNLLKDENSLFYKLIQKEKKVLK</sequence>
<evidence type="ECO:0000259" key="12">
    <source>
        <dbReference type="PROSITE" id="PS50929"/>
    </source>
</evidence>
<feature type="transmembrane region" description="Helical" evidence="10">
    <location>
        <begin position="1005"/>
        <end position="1028"/>
    </location>
</feature>
<accession>A0AAV8AEA4</accession>
<dbReference type="CDD" id="cd18579">
    <property type="entry name" value="ABC_6TM_ABCC_D1"/>
    <property type="match status" value="1"/>
</dbReference>
<evidence type="ECO:0000256" key="7">
    <source>
        <dbReference type="ARBA" id="ARBA00022989"/>
    </source>
</evidence>